<name>A0A131YFD9_RHIAP</name>
<keyword evidence="1" id="KW-0812">Transmembrane</keyword>
<organism evidence="2">
    <name type="scientific">Rhipicephalus appendiculatus</name>
    <name type="common">Brown ear tick</name>
    <dbReference type="NCBI Taxonomy" id="34631"/>
    <lineage>
        <taxon>Eukaryota</taxon>
        <taxon>Metazoa</taxon>
        <taxon>Ecdysozoa</taxon>
        <taxon>Arthropoda</taxon>
        <taxon>Chelicerata</taxon>
        <taxon>Arachnida</taxon>
        <taxon>Acari</taxon>
        <taxon>Parasitiformes</taxon>
        <taxon>Ixodida</taxon>
        <taxon>Ixodoidea</taxon>
        <taxon>Ixodidae</taxon>
        <taxon>Rhipicephalinae</taxon>
        <taxon>Rhipicephalus</taxon>
        <taxon>Rhipicephalus</taxon>
    </lineage>
</organism>
<reference evidence="2" key="1">
    <citation type="journal article" date="2016" name="Ticks Tick Borne Dis.">
        <title>De novo assembly and annotation of the salivary gland transcriptome of Rhipicephalus appendiculatus male and female ticks during blood feeding.</title>
        <authorList>
            <person name="de Castro M.H."/>
            <person name="de Klerk D."/>
            <person name="Pienaar R."/>
            <person name="Latif A.A."/>
            <person name="Rees D.J."/>
            <person name="Mans B.J."/>
        </authorList>
    </citation>
    <scope>NUCLEOTIDE SEQUENCE</scope>
    <source>
        <tissue evidence="2">Salivary glands</tissue>
    </source>
</reference>
<dbReference type="AlphaFoldDB" id="A0A131YFD9"/>
<sequence>MFSIARSALDRVRDVAAPLTDNVLTRTVSSAPGAVLEATRNVVSPVAGAVAGLPSTAVAAPKFMFHAVRNTTTAIGAGIKGTAGALNPFGFFHKLTRGAVVGIGVAVGLIVFIILLCCLVTLWRCVRRNDKRESQGLLYQIPFRKGDSVPYYTMYQVQELKK</sequence>
<dbReference type="EMBL" id="GEDV01011365">
    <property type="protein sequence ID" value="JAP77192.1"/>
    <property type="molecule type" value="Transcribed_RNA"/>
</dbReference>
<evidence type="ECO:0000256" key="1">
    <source>
        <dbReference type="SAM" id="Phobius"/>
    </source>
</evidence>
<keyword evidence="1" id="KW-1133">Transmembrane helix</keyword>
<proteinExistence type="predicted"/>
<accession>A0A131YFD9</accession>
<evidence type="ECO:0000313" key="2">
    <source>
        <dbReference type="EMBL" id="JAP77192.1"/>
    </source>
</evidence>
<protein>
    <submittedName>
        <fullName evidence="2">Uncharacterized protein</fullName>
    </submittedName>
</protein>
<feature type="transmembrane region" description="Helical" evidence="1">
    <location>
        <begin position="99"/>
        <end position="123"/>
    </location>
</feature>
<keyword evidence="1" id="KW-0472">Membrane</keyword>